<evidence type="ECO:0000256" key="9">
    <source>
        <dbReference type="ARBA" id="ARBA00043187"/>
    </source>
</evidence>
<keyword evidence="14" id="KW-1185">Reference proteome</keyword>
<dbReference type="Proteomes" id="UP001176940">
    <property type="component" value="Unassembled WGS sequence"/>
</dbReference>
<evidence type="ECO:0000256" key="11">
    <source>
        <dbReference type="ARBA" id="ARBA00049015"/>
    </source>
</evidence>
<comment type="caution">
    <text evidence="13">The sequence shown here is derived from an EMBL/GenBank/DDBJ whole genome shotgun (WGS) entry which is preliminary data.</text>
</comment>
<feature type="region of interest" description="Disordered" evidence="12">
    <location>
        <begin position="1"/>
        <end position="24"/>
    </location>
</feature>
<sequence length="355" mass="39074">MSRSCDRDVTAGPGRTATLTGRPRAALKTSEAVPVTADRGRSCGTEDLLYGGRSRTPGAESLMYTDDTAMARSVVQSLLEKPPFDEKDLAERFTTEYFNDPDRGYGMGVVHVFEKLQSGEYHNVFTPAKEQFNGRGSFGNGAAMRVVGIPLAFPNIQDIIKYAKISGELTHASSLGYNGAILLALAVHFALQGNLSRESFLEHLLSNMQEVEADEKSRSDALELELGEFPYCNRLKKIKEFLDKENVSRSDVVKELGHGIAALESVPTAIYSFLRCMDPVEDLPKEMNSLQRTVVFCISLGGDTDTIATMAGAIAGAYHGEDQVPEIWKKNSEGYKDAEHWGKQLWELYSSRLPS</sequence>
<dbReference type="PANTHER" id="PTHR16222:SF24">
    <property type="entry name" value="ADP-RIBOSYLHYDROLASE ARH3"/>
    <property type="match status" value="1"/>
</dbReference>
<dbReference type="Pfam" id="PF03747">
    <property type="entry name" value="ADP_ribosyl_GH"/>
    <property type="match status" value="1"/>
</dbReference>
<evidence type="ECO:0000256" key="2">
    <source>
        <dbReference type="ARBA" id="ARBA00012255"/>
    </source>
</evidence>
<dbReference type="PANTHER" id="PTHR16222">
    <property type="entry name" value="ADP-RIBOSYLGLYCOHYDROLASE"/>
    <property type="match status" value="1"/>
</dbReference>
<dbReference type="InterPro" id="IPR036705">
    <property type="entry name" value="Ribosyl_crysJ1_sf"/>
</dbReference>
<evidence type="ECO:0000256" key="1">
    <source>
        <dbReference type="ARBA" id="ARBA00010702"/>
    </source>
</evidence>
<evidence type="ECO:0000256" key="4">
    <source>
        <dbReference type="ARBA" id="ARBA00041057"/>
    </source>
</evidence>
<protein>
    <recommendedName>
        <fullName evidence="4">ADP-ribosylhydrolase ARH3</fullName>
        <ecNumber evidence="2">3.2.1.143</ecNumber>
    </recommendedName>
    <alternativeName>
        <fullName evidence="5">ADP-ribose glycohydrolase ARH3</fullName>
    </alternativeName>
    <alternativeName>
        <fullName evidence="6">ADP-ribosylhydrolase 3</fullName>
    </alternativeName>
    <alternativeName>
        <fullName evidence="9">O-acetyl-ADP-ribose deacetylase ARH3</fullName>
    </alternativeName>
    <alternativeName>
        <fullName evidence="10">Poly(ADP-ribose) glycohydrolase ARH3</fullName>
    </alternativeName>
    <alternativeName>
        <fullName evidence="8">[Protein ADP-ribosylarginine] hydrolase-like protein 2</fullName>
    </alternativeName>
    <alternativeName>
        <fullName evidence="7">[Protein ADP-ribosylserine] hydrolase</fullName>
    </alternativeName>
</protein>
<dbReference type="EMBL" id="CAUEEQ010066197">
    <property type="protein sequence ID" value="CAJ0965263.1"/>
    <property type="molecule type" value="Genomic_DNA"/>
</dbReference>
<dbReference type="InterPro" id="IPR005502">
    <property type="entry name" value="Ribosyl_crysJ1"/>
</dbReference>
<proteinExistence type="inferred from homology"/>
<evidence type="ECO:0000256" key="8">
    <source>
        <dbReference type="ARBA" id="ARBA00042850"/>
    </source>
</evidence>
<comment type="catalytic activity">
    <reaction evidence="11">
        <text>alpha-NAD(+) + H2O = ADP-D-ribose + nicotinamide + H(+)</text>
        <dbReference type="Rhea" id="RHEA:68792"/>
        <dbReference type="ChEBI" id="CHEBI:15377"/>
        <dbReference type="ChEBI" id="CHEBI:15378"/>
        <dbReference type="ChEBI" id="CHEBI:17154"/>
        <dbReference type="ChEBI" id="CHEBI:57967"/>
        <dbReference type="ChEBI" id="CHEBI:77017"/>
    </reaction>
</comment>
<reference evidence="13" key="1">
    <citation type="submission" date="2023-07" db="EMBL/GenBank/DDBJ databases">
        <authorList>
            <person name="Stuckert A."/>
        </authorList>
    </citation>
    <scope>NUCLEOTIDE SEQUENCE</scope>
</reference>
<gene>
    <name evidence="13" type="ORF">RIMI_LOCUS20107011</name>
</gene>
<evidence type="ECO:0000313" key="13">
    <source>
        <dbReference type="EMBL" id="CAJ0965263.1"/>
    </source>
</evidence>
<evidence type="ECO:0000256" key="12">
    <source>
        <dbReference type="SAM" id="MobiDB-lite"/>
    </source>
</evidence>
<evidence type="ECO:0000256" key="6">
    <source>
        <dbReference type="ARBA" id="ARBA00042471"/>
    </source>
</evidence>
<dbReference type="SUPFAM" id="SSF101478">
    <property type="entry name" value="ADP-ribosylglycohydrolase"/>
    <property type="match status" value="1"/>
</dbReference>
<evidence type="ECO:0000256" key="3">
    <source>
        <dbReference type="ARBA" id="ARBA00022801"/>
    </source>
</evidence>
<dbReference type="Gene3D" id="1.10.4080.10">
    <property type="entry name" value="ADP-ribosylation/Crystallin J1"/>
    <property type="match status" value="1"/>
</dbReference>
<evidence type="ECO:0000313" key="14">
    <source>
        <dbReference type="Proteomes" id="UP001176940"/>
    </source>
</evidence>
<evidence type="ECO:0000256" key="7">
    <source>
        <dbReference type="ARBA" id="ARBA00042722"/>
    </source>
</evidence>
<evidence type="ECO:0000256" key="10">
    <source>
        <dbReference type="ARBA" id="ARBA00043193"/>
    </source>
</evidence>
<organism evidence="13 14">
    <name type="scientific">Ranitomeya imitator</name>
    <name type="common">mimic poison frog</name>
    <dbReference type="NCBI Taxonomy" id="111125"/>
    <lineage>
        <taxon>Eukaryota</taxon>
        <taxon>Metazoa</taxon>
        <taxon>Chordata</taxon>
        <taxon>Craniata</taxon>
        <taxon>Vertebrata</taxon>
        <taxon>Euteleostomi</taxon>
        <taxon>Amphibia</taxon>
        <taxon>Batrachia</taxon>
        <taxon>Anura</taxon>
        <taxon>Neobatrachia</taxon>
        <taxon>Hyloidea</taxon>
        <taxon>Dendrobatidae</taxon>
        <taxon>Dendrobatinae</taxon>
        <taxon>Ranitomeya</taxon>
    </lineage>
</organism>
<evidence type="ECO:0000256" key="5">
    <source>
        <dbReference type="ARBA" id="ARBA00042398"/>
    </source>
</evidence>
<keyword evidence="3" id="KW-0378">Hydrolase</keyword>
<accession>A0ABN9MER1</accession>
<dbReference type="EC" id="3.2.1.143" evidence="2"/>
<comment type="similarity">
    <text evidence="1">Belongs to the ADP-ribosylglycohydrolase family.</text>
</comment>
<dbReference type="InterPro" id="IPR050792">
    <property type="entry name" value="ADP-ribosylglycohydrolase"/>
</dbReference>
<name>A0ABN9MER1_9NEOB</name>